<keyword evidence="11" id="KW-1133">Transmembrane helix</keyword>
<dbReference type="GO" id="GO:0020037">
    <property type="term" value="F:heme binding"/>
    <property type="evidence" value="ECO:0000318"/>
    <property type="project" value="GO_Central"/>
</dbReference>
<dbReference type="InterPro" id="IPR036400">
    <property type="entry name" value="Cyt_B5-like_heme/steroid_sf"/>
</dbReference>
<dbReference type="InterPro" id="IPR018506">
    <property type="entry name" value="Cyt_B5_heme-BS"/>
</dbReference>
<gene>
    <name evidence="15" type="ORF">HannXRQ_Chr04g0104981</name>
    <name evidence="14" type="ORF">HanXRQr2_Chr04g0166011</name>
</gene>
<keyword evidence="8 11" id="KW-0472">Membrane</keyword>
<dbReference type="SMART" id="SM01117">
    <property type="entry name" value="Cyt-b5"/>
    <property type="match status" value="1"/>
</dbReference>
<evidence type="ECO:0000256" key="3">
    <source>
        <dbReference type="ARBA" id="ARBA00022692"/>
    </source>
</evidence>
<dbReference type="GO" id="GO:0005789">
    <property type="term" value="C:endoplasmic reticulum membrane"/>
    <property type="evidence" value="ECO:0007669"/>
    <property type="project" value="UniProtKB-SubCell"/>
</dbReference>
<dbReference type="Proteomes" id="UP000215914">
    <property type="component" value="Chromosome 4"/>
</dbReference>
<evidence type="ECO:0000313" key="16">
    <source>
        <dbReference type="Proteomes" id="UP000215914"/>
    </source>
</evidence>
<dbReference type="Pfam" id="PF00173">
    <property type="entry name" value="Cyt-b5"/>
    <property type="match status" value="1"/>
</dbReference>
<evidence type="ECO:0000256" key="7">
    <source>
        <dbReference type="ARBA" id="ARBA00023004"/>
    </source>
</evidence>
<feature type="domain" description="Cytochrome b5 heme-binding" evidence="13">
    <location>
        <begin position="5"/>
        <end position="81"/>
    </location>
</feature>
<dbReference type="AlphaFoldDB" id="A0A251UYF0"/>
<dbReference type="PROSITE" id="PS50255">
    <property type="entry name" value="CYTOCHROME_B5_2"/>
    <property type="match status" value="1"/>
</dbReference>
<keyword evidence="2 11" id="KW-0349">Heme</keyword>
<evidence type="ECO:0000256" key="8">
    <source>
        <dbReference type="ARBA" id="ARBA00023136"/>
    </source>
</evidence>
<dbReference type="PRINTS" id="PR00363">
    <property type="entry name" value="CYTOCHROMEB5"/>
</dbReference>
<keyword evidence="7 11" id="KW-0408">Iron</keyword>
<name>A0A251UYF0_HELAN</name>
<evidence type="ECO:0000256" key="2">
    <source>
        <dbReference type="ARBA" id="ARBA00022617"/>
    </source>
</evidence>
<evidence type="ECO:0000256" key="12">
    <source>
        <dbReference type="SAM" id="MobiDB-lite"/>
    </source>
</evidence>
<dbReference type="PANTHER" id="PTHR19359">
    <property type="entry name" value="CYTOCHROME B5"/>
    <property type="match status" value="1"/>
</dbReference>
<evidence type="ECO:0000313" key="14">
    <source>
        <dbReference type="EMBL" id="KAF5810146.1"/>
    </source>
</evidence>
<comment type="similarity">
    <text evidence="10 11">Belongs to the cytochrome b5 family.</text>
</comment>
<dbReference type="PANTHER" id="PTHR19359:SF136">
    <property type="entry name" value="CYTOCHROME B5-LIKE HEME_STEROID BINDING DOMAIN-CONTAINING PROTEIN-RELATED"/>
    <property type="match status" value="1"/>
</dbReference>
<feature type="region of interest" description="Disordered" evidence="12">
    <location>
        <begin position="99"/>
        <end position="126"/>
    </location>
</feature>
<keyword evidence="6" id="KW-0492">Microsome</keyword>
<comment type="subcellular location">
    <subcellularLocation>
        <location evidence="1">Endoplasmic reticulum membrane</location>
        <topology evidence="1">Single-pass membrane protein</topology>
        <orientation evidence="1">Cytoplasmic side</orientation>
    </subcellularLocation>
    <subcellularLocation>
        <location evidence="9">Microsome membrane</location>
        <topology evidence="9">Single-pass membrane protein</topology>
        <orientation evidence="9">Cytoplasmic side</orientation>
    </subcellularLocation>
</comment>
<keyword evidence="5" id="KW-0256">Endoplasmic reticulum</keyword>
<evidence type="ECO:0000256" key="9">
    <source>
        <dbReference type="ARBA" id="ARBA00037877"/>
    </source>
</evidence>
<dbReference type="STRING" id="4232.A0A251UYF0"/>
<dbReference type="PROSITE" id="PS00191">
    <property type="entry name" value="CYTOCHROME_B5_1"/>
    <property type="match status" value="1"/>
</dbReference>
<dbReference type="FunFam" id="3.10.120.10:FF:000002">
    <property type="entry name" value="Cytochrome b5 type B"/>
    <property type="match status" value="1"/>
</dbReference>
<evidence type="ECO:0000256" key="1">
    <source>
        <dbReference type="ARBA" id="ARBA00004131"/>
    </source>
</evidence>
<dbReference type="Gene3D" id="3.10.120.10">
    <property type="entry name" value="Cytochrome b5-like heme/steroid binding domain"/>
    <property type="match status" value="1"/>
</dbReference>
<evidence type="ECO:0000259" key="13">
    <source>
        <dbReference type="PROSITE" id="PS50255"/>
    </source>
</evidence>
<evidence type="ECO:0000256" key="5">
    <source>
        <dbReference type="ARBA" id="ARBA00022824"/>
    </source>
</evidence>
<dbReference type="EMBL" id="CM007893">
    <property type="protein sequence ID" value="OTG27886.1"/>
    <property type="molecule type" value="Genomic_DNA"/>
</dbReference>
<dbReference type="SUPFAM" id="SSF55856">
    <property type="entry name" value="Cytochrome b5-like heme/steroid binding domain"/>
    <property type="match status" value="1"/>
</dbReference>
<evidence type="ECO:0000256" key="10">
    <source>
        <dbReference type="ARBA" id="ARBA00038168"/>
    </source>
</evidence>
<dbReference type="GO" id="GO:0046872">
    <property type="term" value="F:metal ion binding"/>
    <property type="evidence" value="ECO:0007669"/>
    <property type="project" value="UniProtKB-UniRule"/>
</dbReference>
<accession>A0A251UYF0</accession>
<dbReference type="InterPro" id="IPR001199">
    <property type="entry name" value="Cyt_B5-like_heme/steroid-bd"/>
</dbReference>
<dbReference type="Gramene" id="mRNA:HanXRQr2_Chr04g0166011">
    <property type="protein sequence ID" value="mRNA:HanXRQr2_Chr04g0166011"/>
    <property type="gene ID" value="HanXRQr2_Chr04g0166011"/>
</dbReference>
<keyword evidence="16" id="KW-1185">Reference proteome</keyword>
<evidence type="ECO:0000313" key="15">
    <source>
        <dbReference type="EMBL" id="OTG27886.1"/>
    </source>
</evidence>
<dbReference type="OrthoDB" id="260519at2759"/>
<protein>
    <submittedName>
        <fullName evidence="14 15">Cytochrome b5-like heme/steroid binding domain-containing protein</fullName>
    </submittedName>
</protein>
<organism evidence="15 16">
    <name type="scientific">Helianthus annuus</name>
    <name type="common">Common sunflower</name>
    <dbReference type="NCBI Taxonomy" id="4232"/>
    <lineage>
        <taxon>Eukaryota</taxon>
        <taxon>Viridiplantae</taxon>
        <taxon>Streptophyta</taxon>
        <taxon>Embryophyta</taxon>
        <taxon>Tracheophyta</taxon>
        <taxon>Spermatophyta</taxon>
        <taxon>Magnoliopsida</taxon>
        <taxon>eudicotyledons</taxon>
        <taxon>Gunneridae</taxon>
        <taxon>Pentapetalae</taxon>
        <taxon>asterids</taxon>
        <taxon>campanulids</taxon>
        <taxon>Asterales</taxon>
        <taxon>Asteraceae</taxon>
        <taxon>Asteroideae</taxon>
        <taxon>Heliantheae alliance</taxon>
        <taxon>Heliantheae</taxon>
        <taxon>Helianthus</taxon>
    </lineage>
</organism>
<reference evidence="14" key="3">
    <citation type="submission" date="2020-06" db="EMBL/GenBank/DDBJ databases">
        <title>Helianthus annuus Genome sequencing and assembly Release 2.</title>
        <authorList>
            <person name="Gouzy J."/>
            <person name="Langlade N."/>
            <person name="Munos S."/>
        </authorList>
    </citation>
    <scope>NUCLEOTIDE SEQUENCE</scope>
    <source>
        <tissue evidence="14">Leaves</tissue>
    </source>
</reference>
<keyword evidence="4 11" id="KW-0479">Metal-binding</keyword>
<keyword evidence="3 11" id="KW-0812">Transmembrane</keyword>
<evidence type="ECO:0000256" key="4">
    <source>
        <dbReference type="ARBA" id="ARBA00022723"/>
    </source>
</evidence>
<feature type="transmembrane region" description="Helical" evidence="11">
    <location>
        <begin position="136"/>
        <end position="157"/>
    </location>
</feature>
<proteinExistence type="inferred from homology"/>
<reference evidence="14 16" key="1">
    <citation type="journal article" date="2017" name="Nature">
        <title>The sunflower genome provides insights into oil metabolism, flowering and Asterid evolution.</title>
        <authorList>
            <person name="Badouin H."/>
            <person name="Gouzy J."/>
            <person name="Grassa C.J."/>
            <person name="Murat F."/>
            <person name="Staton S.E."/>
            <person name="Cottret L."/>
            <person name="Lelandais-Briere C."/>
            <person name="Owens G.L."/>
            <person name="Carrere S."/>
            <person name="Mayjonade B."/>
            <person name="Legrand L."/>
            <person name="Gill N."/>
            <person name="Kane N.C."/>
            <person name="Bowers J.E."/>
            <person name="Hubner S."/>
            <person name="Bellec A."/>
            <person name="Berard A."/>
            <person name="Berges H."/>
            <person name="Blanchet N."/>
            <person name="Boniface M.C."/>
            <person name="Brunel D."/>
            <person name="Catrice O."/>
            <person name="Chaidir N."/>
            <person name="Claudel C."/>
            <person name="Donnadieu C."/>
            <person name="Faraut T."/>
            <person name="Fievet G."/>
            <person name="Helmstetter N."/>
            <person name="King M."/>
            <person name="Knapp S.J."/>
            <person name="Lai Z."/>
            <person name="Le Paslier M.C."/>
            <person name="Lippi Y."/>
            <person name="Lorenzon L."/>
            <person name="Mandel J.R."/>
            <person name="Marage G."/>
            <person name="Marchand G."/>
            <person name="Marquand E."/>
            <person name="Bret-Mestries E."/>
            <person name="Morien E."/>
            <person name="Nambeesan S."/>
            <person name="Nguyen T."/>
            <person name="Pegot-Espagnet P."/>
            <person name="Pouilly N."/>
            <person name="Raftis F."/>
            <person name="Sallet E."/>
            <person name="Schiex T."/>
            <person name="Thomas J."/>
            <person name="Vandecasteele C."/>
            <person name="Vares D."/>
            <person name="Vear F."/>
            <person name="Vautrin S."/>
            <person name="Crespi M."/>
            <person name="Mangin B."/>
            <person name="Burke J.M."/>
            <person name="Salse J."/>
            <person name="Munos S."/>
            <person name="Vincourt P."/>
            <person name="Rieseberg L.H."/>
            <person name="Langlade N.B."/>
        </authorList>
    </citation>
    <scope>NUCLEOTIDE SEQUENCE [LARGE SCALE GENOMIC DNA]</scope>
    <source>
        <strain evidence="16">cv. SF193</strain>
        <tissue evidence="14">Leaves</tissue>
    </source>
</reference>
<dbReference type="InParanoid" id="A0A251UYF0"/>
<sequence length="158" mass="17532">MESEDKTFIFDDVSEHNKIEDCWVIIYGKVYNVTPFMESHPGGADTILAATRKDATTAFEEIGHSEEAKEMMGKYYVGKIDQSTLPSKHSNVESMANKIAPAPDLTPNPSPNPTSNLTSYKTKNHTSTISDPTQVFLVKILKFLVPFMILGLAYTALQ</sequence>
<reference evidence="15" key="2">
    <citation type="submission" date="2017-02" db="EMBL/GenBank/DDBJ databases">
        <title>Sunflower complete genome.</title>
        <authorList>
            <person name="Langlade N."/>
            <person name="Munos S."/>
        </authorList>
    </citation>
    <scope>NUCLEOTIDE SEQUENCE [LARGE SCALE GENOMIC DNA]</scope>
    <source>
        <tissue evidence="15">Leaves</tissue>
    </source>
</reference>
<evidence type="ECO:0000256" key="11">
    <source>
        <dbReference type="RuleBase" id="RU362121"/>
    </source>
</evidence>
<dbReference type="GO" id="GO:0016020">
    <property type="term" value="C:membrane"/>
    <property type="evidence" value="ECO:0000318"/>
    <property type="project" value="GO_Central"/>
</dbReference>
<dbReference type="EMBL" id="MNCJ02000319">
    <property type="protein sequence ID" value="KAF5810146.1"/>
    <property type="molecule type" value="Genomic_DNA"/>
</dbReference>
<dbReference type="InterPro" id="IPR050668">
    <property type="entry name" value="Cytochrome_b5"/>
</dbReference>
<evidence type="ECO:0000256" key="6">
    <source>
        <dbReference type="ARBA" id="ARBA00022848"/>
    </source>
</evidence>